<gene>
    <name evidence="4" type="ORF">LMG1861_02575</name>
</gene>
<dbReference type="EMBL" id="CADILD010000002">
    <property type="protein sequence ID" value="CAB3867270.1"/>
    <property type="molecule type" value="Genomic_DNA"/>
</dbReference>
<keyword evidence="2" id="KW-0812">Transmembrane</keyword>
<name>A0A6S7CW09_9BURK</name>
<evidence type="ECO:0000256" key="1">
    <source>
        <dbReference type="SAM" id="MobiDB-lite"/>
    </source>
</evidence>
<dbReference type="Proteomes" id="UP000494105">
    <property type="component" value="Unassembled WGS sequence"/>
</dbReference>
<accession>A0A6S7CW09</accession>
<reference evidence="4 5" key="1">
    <citation type="submission" date="2020-04" db="EMBL/GenBank/DDBJ databases">
        <authorList>
            <person name="De Canck E."/>
        </authorList>
    </citation>
    <scope>NUCLEOTIDE SEQUENCE [LARGE SCALE GENOMIC DNA]</scope>
    <source>
        <strain evidence="4 5">LMG 1861</strain>
    </source>
</reference>
<keyword evidence="2" id="KW-1133">Transmembrane helix</keyword>
<keyword evidence="2" id="KW-0472">Membrane</keyword>
<keyword evidence="3" id="KW-0732">Signal</keyword>
<evidence type="ECO:0000313" key="4">
    <source>
        <dbReference type="EMBL" id="CAB3867270.1"/>
    </source>
</evidence>
<feature type="transmembrane region" description="Helical" evidence="2">
    <location>
        <begin position="300"/>
        <end position="321"/>
    </location>
</feature>
<evidence type="ECO:0008006" key="6">
    <source>
        <dbReference type="Google" id="ProtNLM"/>
    </source>
</evidence>
<evidence type="ECO:0000313" key="5">
    <source>
        <dbReference type="Proteomes" id="UP000494105"/>
    </source>
</evidence>
<protein>
    <recommendedName>
        <fullName evidence="6">Protein BatD</fullName>
    </recommendedName>
</protein>
<proteinExistence type="predicted"/>
<evidence type="ECO:0000256" key="2">
    <source>
        <dbReference type="SAM" id="Phobius"/>
    </source>
</evidence>
<feature type="signal peptide" evidence="3">
    <location>
        <begin position="1"/>
        <end position="23"/>
    </location>
</feature>
<feature type="region of interest" description="Disordered" evidence="1">
    <location>
        <begin position="428"/>
        <end position="455"/>
    </location>
</feature>
<evidence type="ECO:0000256" key="3">
    <source>
        <dbReference type="SAM" id="SignalP"/>
    </source>
</evidence>
<organism evidence="4 5">
    <name type="scientific">Achromobacter piechaudii</name>
    <dbReference type="NCBI Taxonomy" id="72556"/>
    <lineage>
        <taxon>Bacteria</taxon>
        <taxon>Pseudomonadati</taxon>
        <taxon>Pseudomonadota</taxon>
        <taxon>Betaproteobacteria</taxon>
        <taxon>Burkholderiales</taxon>
        <taxon>Alcaligenaceae</taxon>
        <taxon>Achromobacter</taxon>
    </lineage>
</organism>
<dbReference type="AlphaFoldDB" id="A0A6S7CW09"/>
<sequence length="455" mass="49041">MIRQLAFLLPLILALGLGGPARAQDAPPLRVSAHLQTSDPLQAGATAQLQLEVLTSTWFTHPPRLPALDLAGVLVTPPSGQGEIVRDTRDGVAYSGLRYTYLLSLTAPGTVQVPALTVSAQVGPGGAQASGSSKPFTFNVTGGSGAANTPALADGQMTVTQDYALAPDPLVVGGRITRSIAQRAEGVQAMLLPAAPLGDVPGFKRYPREPEVTTLSDGRGGFIGGQRIDHADYVAQQEGDVSLPPVTMRWRDASGKPREQELLGRTFTVQAAPAATLPFSLADDLAQLRHGLRWTIPSHWLAWAGAVAGGALVLWLSWPWWRRGARALHARTERRRAGERWHWRAWRRAARDDAGSLSAFYRWLALAAGTRNLRAAVAPLDDPERATTRSVLGQVYGAQAGDTHWRATLLAASRRWRRIWRAQQAPPPAHALPVCLNPQRQSPHGSAVRHKGSER</sequence>
<feature type="chain" id="PRO_5028945047" description="Protein BatD" evidence="3">
    <location>
        <begin position="24"/>
        <end position="455"/>
    </location>
</feature>
<dbReference type="RefSeq" id="WP_175128583.1">
    <property type="nucleotide sequence ID" value="NZ_CADILD010000002.1"/>
</dbReference>